<sequence length="374" mass="38861">MQIPRLHSVARQIRKQLSAICLAAACAALPVAAQAGPFSDMYVFGDSLSDTGNLQAMTTHLFALQLFPFPYPTNPGTPYYQGRFSDGPLWVEDLAGQMGLPSSSVAPSGFSLGAAFGGFFVTAAGGNNFAVAGARTSTLGFFEPLGLPIPAGVQTQVDVFLGLNGGNAPDGGTLYVVLAGGNNIRDAAYLLPNKFLRDAAIANAAASYAQAVGRLADAGARTILVGNVLDMGKIPEAIQFGKSGEATAASHVFNATLTPLLSRLEADKGIRVIRLDVYKLFQAVHKDATLHDGRDFGLTNATVPCFAGFAGSPGADCSVSMFADDIHPTTAAHRILARAAAACRDGNGAFLAQPTASDGTSHDFSRYCLTRQSP</sequence>
<gene>
    <name evidence="3" type="ORF">GPA25_14365</name>
</gene>
<dbReference type="PANTHER" id="PTHR22835:SF659">
    <property type="entry name" value="GDSL LIPASE_ACYLHYDROLASE, PUTATIVE (AFU_ORTHOLOGUE AFUA_2G00510)-RELATED"/>
    <property type="match status" value="1"/>
</dbReference>
<dbReference type="PROSITE" id="PS01098">
    <property type="entry name" value="LIPASE_GDSL_SER"/>
    <property type="match status" value="1"/>
</dbReference>
<dbReference type="Pfam" id="PF00657">
    <property type="entry name" value="Lipase_GDSL"/>
    <property type="match status" value="1"/>
</dbReference>
<dbReference type="EMBL" id="WTVQ01000023">
    <property type="protein sequence ID" value="NMG75949.1"/>
    <property type="molecule type" value="Genomic_DNA"/>
</dbReference>
<keyword evidence="4" id="KW-1185">Reference proteome</keyword>
<dbReference type="CDD" id="cd01846">
    <property type="entry name" value="fatty_acyltransferase_like"/>
    <property type="match status" value="1"/>
</dbReference>
<name>A0ABX1QC23_9RHOO</name>
<comment type="similarity">
    <text evidence="1">Belongs to the 'GDSL' lipolytic enzyme family.</text>
</comment>
<evidence type="ECO:0000313" key="3">
    <source>
        <dbReference type="EMBL" id="NMG75949.1"/>
    </source>
</evidence>
<evidence type="ECO:0000256" key="1">
    <source>
        <dbReference type="ARBA" id="ARBA00008668"/>
    </source>
</evidence>
<dbReference type="PANTHER" id="PTHR22835">
    <property type="entry name" value="ZINC FINGER FYVE DOMAIN CONTAINING PROTEIN"/>
    <property type="match status" value="1"/>
</dbReference>
<dbReference type="RefSeq" id="WP_169261101.1">
    <property type="nucleotide sequence ID" value="NZ_WTVQ01000023.1"/>
</dbReference>
<reference evidence="3 4" key="1">
    <citation type="submission" date="2019-12" db="EMBL/GenBank/DDBJ databases">
        <title>Comparative genomics gives insights into the taxonomy of the Azoarcus-Aromatoleum group and reveals separate origins of nif in the plant-associated Azoarcus and non-plant-associated Aromatoleum sub-groups.</title>
        <authorList>
            <person name="Lafos M."/>
            <person name="Maluk M."/>
            <person name="Batista M."/>
            <person name="Junghare M."/>
            <person name="Carmona M."/>
            <person name="Faoro H."/>
            <person name="Cruz L.M."/>
            <person name="Battistoni F."/>
            <person name="De Souza E."/>
            <person name="Pedrosa F."/>
            <person name="Chen W.-M."/>
            <person name="Poole P.S."/>
            <person name="Dixon R.A."/>
            <person name="James E.K."/>
        </authorList>
    </citation>
    <scope>NUCLEOTIDE SEQUENCE [LARGE SCALE GENOMIC DNA]</scope>
    <source>
        <strain evidence="3 4">22Lin</strain>
    </source>
</reference>
<feature type="chain" id="PRO_5047072330" evidence="2">
    <location>
        <begin position="36"/>
        <end position="374"/>
    </location>
</feature>
<proteinExistence type="inferred from homology"/>
<keyword evidence="2" id="KW-0732">Signal</keyword>
<evidence type="ECO:0000256" key="2">
    <source>
        <dbReference type="SAM" id="SignalP"/>
    </source>
</evidence>
<dbReference type="SUPFAM" id="SSF52266">
    <property type="entry name" value="SGNH hydrolase"/>
    <property type="match status" value="1"/>
</dbReference>
<comment type="caution">
    <text evidence="3">The sequence shown here is derived from an EMBL/GenBank/DDBJ whole genome shotgun (WGS) entry which is preliminary data.</text>
</comment>
<feature type="signal peptide" evidence="2">
    <location>
        <begin position="1"/>
        <end position="35"/>
    </location>
</feature>
<organism evidence="3 4">
    <name type="scientific">Aromatoleum diolicum</name>
    <dbReference type="NCBI Taxonomy" id="75796"/>
    <lineage>
        <taxon>Bacteria</taxon>
        <taxon>Pseudomonadati</taxon>
        <taxon>Pseudomonadota</taxon>
        <taxon>Betaproteobacteria</taxon>
        <taxon>Rhodocyclales</taxon>
        <taxon>Rhodocyclaceae</taxon>
        <taxon>Aromatoleum</taxon>
    </lineage>
</organism>
<evidence type="ECO:0000313" key="4">
    <source>
        <dbReference type="Proteomes" id="UP000648984"/>
    </source>
</evidence>
<dbReference type="PROSITE" id="PS51257">
    <property type="entry name" value="PROKAR_LIPOPROTEIN"/>
    <property type="match status" value="1"/>
</dbReference>
<accession>A0ABX1QC23</accession>
<dbReference type="InterPro" id="IPR008265">
    <property type="entry name" value="Lipase_GDSL_AS"/>
</dbReference>
<dbReference type="Gene3D" id="3.40.50.1110">
    <property type="entry name" value="SGNH hydrolase"/>
    <property type="match status" value="1"/>
</dbReference>
<protein>
    <submittedName>
        <fullName evidence="3">Uncharacterized protein</fullName>
    </submittedName>
</protein>
<dbReference type="InterPro" id="IPR001087">
    <property type="entry name" value="GDSL"/>
</dbReference>
<dbReference type="InterPro" id="IPR036514">
    <property type="entry name" value="SGNH_hydro_sf"/>
</dbReference>
<dbReference type="Proteomes" id="UP000648984">
    <property type="component" value="Unassembled WGS sequence"/>
</dbReference>